<sequence length="212" mass="23108">MKVMETERLVLRWQSPDDAAFMRELVNDPDWIANIGDRGVKTDDDARNYIAQVAQASYDKYGYGFYIVELKVGGVDDESGTGGKSEEGVVGNGAVSLHGADMESVAINRQVADGRRHVPIGICGLAKRDFMAHSDIGYAFLPAYRGQGYAFEAAKGVLAYARSVLGLSRIAAIVSEGNKASEQLLEKLGLKEEGLIRYGETDEMMRLYGMAL</sequence>
<dbReference type="InterPro" id="IPR051531">
    <property type="entry name" value="N-acetyltransferase"/>
</dbReference>
<dbReference type="PROSITE" id="PS51186">
    <property type="entry name" value="GNAT"/>
    <property type="match status" value="1"/>
</dbReference>
<keyword evidence="2" id="KW-0012">Acyltransferase</keyword>
<organism evidence="2 3">
    <name type="scientific">Cohnella soli</name>
    <dbReference type="NCBI Taxonomy" id="425005"/>
    <lineage>
        <taxon>Bacteria</taxon>
        <taxon>Bacillati</taxon>
        <taxon>Bacillota</taxon>
        <taxon>Bacilli</taxon>
        <taxon>Bacillales</taxon>
        <taxon>Paenibacillaceae</taxon>
        <taxon>Cohnella</taxon>
    </lineage>
</organism>
<dbReference type="GO" id="GO:0016746">
    <property type="term" value="F:acyltransferase activity"/>
    <property type="evidence" value="ECO:0007669"/>
    <property type="project" value="UniProtKB-KW"/>
</dbReference>
<proteinExistence type="predicted"/>
<feature type="domain" description="N-acetyltransferase" evidence="1">
    <location>
        <begin position="119"/>
        <end position="212"/>
    </location>
</feature>
<dbReference type="Gene3D" id="3.40.630.30">
    <property type="match status" value="1"/>
</dbReference>
<name>A0ABW0HMV3_9BACL</name>
<comment type="caution">
    <text evidence="2">The sequence shown here is derived from an EMBL/GenBank/DDBJ whole genome shotgun (WGS) entry which is preliminary data.</text>
</comment>
<evidence type="ECO:0000259" key="1">
    <source>
        <dbReference type="PROSITE" id="PS51186"/>
    </source>
</evidence>
<dbReference type="PANTHER" id="PTHR43792">
    <property type="entry name" value="GNAT FAMILY, PUTATIVE (AFU_ORTHOLOGUE AFUA_3G00765)-RELATED-RELATED"/>
    <property type="match status" value="1"/>
</dbReference>
<dbReference type="EC" id="2.3.-.-" evidence="2"/>
<dbReference type="SUPFAM" id="SSF55729">
    <property type="entry name" value="Acyl-CoA N-acyltransferases (Nat)"/>
    <property type="match status" value="1"/>
</dbReference>
<dbReference type="PANTHER" id="PTHR43792:SF1">
    <property type="entry name" value="N-ACETYLTRANSFERASE DOMAIN-CONTAINING PROTEIN"/>
    <property type="match status" value="1"/>
</dbReference>
<accession>A0ABW0HMV3</accession>
<keyword evidence="2" id="KW-0808">Transferase</keyword>
<dbReference type="EMBL" id="JBHSMI010000001">
    <property type="protein sequence ID" value="MFC5401187.1"/>
    <property type="molecule type" value="Genomic_DNA"/>
</dbReference>
<dbReference type="InterPro" id="IPR000182">
    <property type="entry name" value="GNAT_dom"/>
</dbReference>
<dbReference type="RefSeq" id="WP_378128506.1">
    <property type="nucleotide sequence ID" value="NZ_JBHSMI010000001.1"/>
</dbReference>
<reference evidence="3" key="1">
    <citation type="journal article" date="2019" name="Int. J. Syst. Evol. Microbiol.">
        <title>The Global Catalogue of Microorganisms (GCM) 10K type strain sequencing project: providing services to taxonomists for standard genome sequencing and annotation.</title>
        <authorList>
            <consortium name="The Broad Institute Genomics Platform"/>
            <consortium name="The Broad Institute Genome Sequencing Center for Infectious Disease"/>
            <person name="Wu L."/>
            <person name="Ma J."/>
        </authorList>
    </citation>
    <scope>NUCLEOTIDE SEQUENCE [LARGE SCALE GENOMIC DNA]</scope>
    <source>
        <strain evidence="3">CGMCC 1.18575</strain>
    </source>
</reference>
<keyword evidence="3" id="KW-1185">Reference proteome</keyword>
<evidence type="ECO:0000313" key="3">
    <source>
        <dbReference type="Proteomes" id="UP001596113"/>
    </source>
</evidence>
<evidence type="ECO:0000313" key="2">
    <source>
        <dbReference type="EMBL" id="MFC5401187.1"/>
    </source>
</evidence>
<dbReference type="InterPro" id="IPR016181">
    <property type="entry name" value="Acyl_CoA_acyltransferase"/>
</dbReference>
<protein>
    <submittedName>
        <fullName evidence="2">GNAT family N-acetyltransferase</fullName>
        <ecNumber evidence="2">2.3.-.-</ecNumber>
    </submittedName>
</protein>
<dbReference type="Proteomes" id="UP001596113">
    <property type="component" value="Unassembled WGS sequence"/>
</dbReference>
<gene>
    <name evidence="2" type="ORF">ACFPOF_00385</name>
</gene>
<dbReference type="Pfam" id="PF13302">
    <property type="entry name" value="Acetyltransf_3"/>
    <property type="match status" value="1"/>
</dbReference>